<organism evidence="7 8">
    <name type="scientific">[Myrmecia] bisecta</name>
    <dbReference type="NCBI Taxonomy" id="41462"/>
    <lineage>
        <taxon>Eukaryota</taxon>
        <taxon>Viridiplantae</taxon>
        <taxon>Chlorophyta</taxon>
        <taxon>core chlorophytes</taxon>
        <taxon>Trebouxiophyceae</taxon>
        <taxon>Trebouxiales</taxon>
        <taxon>Trebouxiaceae</taxon>
        <taxon>Myrmecia</taxon>
    </lineage>
</organism>
<dbReference type="InterPro" id="IPR051357">
    <property type="entry name" value="H3K9_HMTase_SUVAR3-9"/>
</dbReference>
<keyword evidence="8" id="KW-1185">Reference proteome</keyword>
<dbReference type="PANTHER" id="PTHR45660">
    <property type="entry name" value="HISTONE-LYSINE N-METHYLTRANSFERASE SETMAR"/>
    <property type="match status" value="1"/>
</dbReference>
<dbReference type="SUPFAM" id="SSF88697">
    <property type="entry name" value="PUA domain-like"/>
    <property type="match status" value="1"/>
</dbReference>
<dbReference type="Proteomes" id="UP001489004">
    <property type="component" value="Unassembled WGS sequence"/>
</dbReference>
<name>A0AAW1PSG8_9CHLO</name>
<dbReference type="InterPro" id="IPR046341">
    <property type="entry name" value="SET_dom_sf"/>
</dbReference>
<reference evidence="7 8" key="1">
    <citation type="journal article" date="2024" name="Nat. Commun.">
        <title>Phylogenomics reveals the evolutionary origins of lichenization in chlorophyte algae.</title>
        <authorList>
            <person name="Puginier C."/>
            <person name="Libourel C."/>
            <person name="Otte J."/>
            <person name="Skaloud P."/>
            <person name="Haon M."/>
            <person name="Grisel S."/>
            <person name="Petersen M."/>
            <person name="Berrin J.G."/>
            <person name="Delaux P.M."/>
            <person name="Dal Grande F."/>
            <person name="Keller J."/>
        </authorList>
    </citation>
    <scope>NUCLEOTIDE SEQUENCE [LARGE SCALE GENOMIC DNA]</scope>
    <source>
        <strain evidence="7 8">SAG 2043</strain>
    </source>
</reference>
<feature type="domain" description="YDG" evidence="6">
    <location>
        <begin position="54"/>
        <end position="199"/>
    </location>
</feature>
<evidence type="ECO:0000259" key="5">
    <source>
        <dbReference type="PROSITE" id="PS50280"/>
    </source>
</evidence>
<sequence>MPYVVDEAAKVAKEAALLEYRTLQQQIGDTGRKKPDMIACKELSRKLTPPDAYGHIAGVQIGEKFQGRGDLAILGLHTKMMQGIMGSATAPCYAITLSGGYVDDSDEKDVISYTGMGGQGKGNSKSKRQVKDQQWTKGNQALRLSFEQGVPVRVCRAFDDTVNGKREWGYTYDGLYQVISATLEHGVDGFLVCKFKLQGIPGHCKAAEDVREVKHGIFANRGGLSSRFQNRQLVKPEAAARANKAKAPSVTPKGEEAAKLRKARMKALRERPGLKRVDISDGQEAVLIPLFNEFDDSEPEFTYIRDCRVRSEAVQDILRQGWEAMPADKGTCGVKLMKRLGCQGEYLKTGQLQQIDAAGIYECPRSCKSAACKRNQVVSSGIALPLEVFHTGTERGFGVRCSEDIPGGTFICSYVGEVVTDQDANADLSNMYLFDLDHFVEMHTEYMRTEDEAGRQGLPPLPFQITLDEEQHMHLSIDARTSGNVARFLNSSCNHNLGIQVVLLPSDSALYYRISFFAEDVIPAFTELTYDYGPNYKLKASAQA</sequence>
<dbReference type="GO" id="GO:0005694">
    <property type="term" value="C:chromosome"/>
    <property type="evidence" value="ECO:0007669"/>
    <property type="project" value="UniProtKB-SubCell"/>
</dbReference>
<keyword evidence="3 4" id="KW-0539">Nucleus</keyword>
<keyword evidence="2" id="KW-0158">Chromosome</keyword>
<dbReference type="Gene3D" id="2.170.270.10">
    <property type="entry name" value="SET domain"/>
    <property type="match status" value="1"/>
</dbReference>
<dbReference type="PANTHER" id="PTHR45660:SF13">
    <property type="entry name" value="HISTONE-LYSINE N-METHYLTRANSFERASE SETMAR"/>
    <property type="match status" value="1"/>
</dbReference>
<comment type="caution">
    <text evidence="7">The sequence shown here is derived from an EMBL/GenBank/DDBJ whole genome shotgun (WGS) entry which is preliminary data.</text>
</comment>
<evidence type="ECO:0000256" key="4">
    <source>
        <dbReference type="PROSITE-ProRule" id="PRU00358"/>
    </source>
</evidence>
<dbReference type="EMBL" id="JALJOR010000009">
    <property type="protein sequence ID" value="KAK9811340.1"/>
    <property type="molecule type" value="Genomic_DNA"/>
</dbReference>
<accession>A0AAW1PSG8</accession>
<dbReference type="GO" id="GO:0003690">
    <property type="term" value="F:double-stranded DNA binding"/>
    <property type="evidence" value="ECO:0007669"/>
    <property type="project" value="TreeGrafter"/>
</dbReference>
<dbReference type="Pfam" id="PF02182">
    <property type="entry name" value="SAD_SRA"/>
    <property type="match status" value="1"/>
</dbReference>
<dbReference type="InterPro" id="IPR007728">
    <property type="entry name" value="Pre-SET_dom"/>
</dbReference>
<evidence type="ECO:0000256" key="3">
    <source>
        <dbReference type="ARBA" id="ARBA00023242"/>
    </source>
</evidence>
<dbReference type="InterPro" id="IPR001214">
    <property type="entry name" value="SET_dom"/>
</dbReference>
<dbReference type="GO" id="GO:0008270">
    <property type="term" value="F:zinc ion binding"/>
    <property type="evidence" value="ECO:0007669"/>
    <property type="project" value="InterPro"/>
</dbReference>
<evidence type="ECO:0000256" key="2">
    <source>
        <dbReference type="ARBA" id="ARBA00022454"/>
    </source>
</evidence>
<gene>
    <name evidence="7" type="ORF">WJX72_002101</name>
</gene>
<evidence type="ECO:0000313" key="8">
    <source>
        <dbReference type="Proteomes" id="UP001489004"/>
    </source>
</evidence>
<dbReference type="Gene3D" id="2.30.280.10">
    <property type="entry name" value="SRA-YDG"/>
    <property type="match status" value="1"/>
</dbReference>
<dbReference type="PROSITE" id="PS51015">
    <property type="entry name" value="YDG"/>
    <property type="match status" value="1"/>
</dbReference>
<dbReference type="AlphaFoldDB" id="A0AAW1PSG8"/>
<evidence type="ECO:0008006" key="9">
    <source>
        <dbReference type="Google" id="ProtNLM"/>
    </source>
</evidence>
<dbReference type="GO" id="GO:0005634">
    <property type="term" value="C:nucleus"/>
    <property type="evidence" value="ECO:0007669"/>
    <property type="project" value="UniProtKB-SubCell"/>
</dbReference>
<dbReference type="InterPro" id="IPR015947">
    <property type="entry name" value="PUA-like_sf"/>
</dbReference>
<dbReference type="PROSITE" id="PS50280">
    <property type="entry name" value="SET"/>
    <property type="match status" value="1"/>
</dbReference>
<evidence type="ECO:0000259" key="6">
    <source>
        <dbReference type="PROSITE" id="PS51015"/>
    </source>
</evidence>
<evidence type="ECO:0000256" key="1">
    <source>
        <dbReference type="ARBA" id="ARBA00004286"/>
    </source>
</evidence>
<comment type="subcellular location">
    <subcellularLocation>
        <location evidence="1">Chromosome</location>
    </subcellularLocation>
    <subcellularLocation>
        <location evidence="4">Nucleus</location>
    </subcellularLocation>
</comment>
<dbReference type="InterPro" id="IPR036987">
    <property type="entry name" value="SRA-YDG_sf"/>
</dbReference>
<dbReference type="SMART" id="SM00317">
    <property type="entry name" value="SET"/>
    <property type="match status" value="1"/>
</dbReference>
<dbReference type="SUPFAM" id="SSF82199">
    <property type="entry name" value="SET domain"/>
    <property type="match status" value="1"/>
</dbReference>
<dbReference type="GO" id="GO:0042054">
    <property type="term" value="F:histone methyltransferase activity"/>
    <property type="evidence" value="ECO:0007669"/>
    <property type="project" value="InterPro"/>
</dbReference>
<dbReference type="Pfam" id="PF00856">
    <property type="entry name" value="SET"/>
    <property type="match status" value="1"/>
</dbReference>
<dbReference type="SMART" id="SM00466">
    <property type="entry name" value="SRA"/>
    <property type="match status" value="1"/>
</dbReference>
<dbReference type="SMART" id="SM00468">
    <property type="entry name" value="PreSET"/>
    <property type="match status" value="1"/>
</dbReference>
<dbReference type="InterPro" id="IPR003105">
    <property type="entry name" value="SRA_YDG"/>
</dbReference>
<feature type="domain" description="SET" evidence="5">
    <location>
        <begin position="384"/>
        <end position="533"/>
    </location>
</feature>
<protein>
    <recommendedName>
        <fullName evidence="9">YDG domain-containing protein</fullName>
    </recommendedName>
</protein>
<evidence type="ECO:0000313" key="7">
    <source>
        <dbReference type="EMBL" id="KAK9811340.1"/>
    </source>
</evidence>
<proteinExistence type="predicted"/>